<proteinExistence type="predicted"/>
<evidence type="ECO:0008006" key="3">
    <source>
        <dbReference type="Google" id="ProtNLM"/>
    </source>
</evidence>
<sequence length="466" mass="52100">MKYLSRYLLIALVVLSQISCDKDDTLQDTRAISEIGVVFNEIKDPIVNMDKNQVLTIDPVITQTEKDKELTYEWEVNYKVFSTEKKLVYPCSKIGTYTIRLNVSNADGSTFKSFKLNVNSAYEEGLLVLTEDENGEGDLAFMRKFSQAEIADGKVESFVNNCFTLNNPGLKLGKAPTDIAKRLQQVYITSKGEKKVYLINNKTFELEATVAAPDIPEFKPLKINVPDNLGRSAVVLCEQGKIYNLAVLEFLVSPDTKYPTNVIEKTTFGFDLNDTYHYFWDNTTSKIHQVSAYSKSDSKTEFQGRNMVQFFYADAPVYADAAFYVISHSSENPSIYSKTVYSKNLSTIKEKTDLTGGIASALNSNSILEVNTAYKKLLYTNGNKIYSWFYTGTDSPVTAFITVDEGVITGMTQSTDGKLLYVGLYNASASGLKGSIYVYNMDTGALIAKHVGVMDKPVKLFYKKKD</sequence>
<dbReference type="AlphaFoldDB" id="H8KPZ0"/>
<dbReference type="Gene3D" id="2.130.10.10">
    <property type="entry name" value="YVTN repeat-like/Quinoprotein amine dehydrogenase"/>
    <property type="match status" value="1"/>
</dbReference>
<dbReference type="SUPFAM" id="SSF75011">
    <property type="entry name" value="3-carboxy-cis,cis-mucoante lactonizing enzyme"/>
    <property type="match status" value="1"/>
</dbReference>
<dbReference type="SUPFAM" id="SSF49299">
    <property type="entry name" value="PKD domain"/>
    <property type="match status" value="1"/>
</dbReference>
<dbReference type="EMBL" id="CP003349">
    <property type="protein sequence ID" value="AFD06099.1"/>
    <property type="molecule type" value="Genomic_DNA"/>
</dbReference>
<name>H8KPZ0_SOLCM</name>
<protein>
    <recommendedName>
        <fullName evidence="3">PKD domain protein</fullName>
    </recommendedName>
</protein>
<evidence type="ECO:0000313" key="2">
    <source>
        <dbReference type="Proteomes" id="UP000007590"/>
    </source>
</evidence>
<dbReference type="RefSeq" id="WP_014679327.1">
    <property type="nucleotide sequence ID" value="NC_017770.1"/>
</dbReference>
<dbReference type="HOGENOM" id="CLU_564898_0_0_10"/>
<accession>H8KPZ0</accession>
<dbReference type="OrthoDB" id="1095251at2"/>
<organism evidence="1 2">
    <name type="scientific">Solitalea canadensis (strain ATCC 29591 / DSM 3403 / JCM 21819 / LMG 8368 / NBRC 15130 / NCIMB 12057 / USAM 9D)</name>
    <name type="common">Flexibacter canadensis</name>
    <dbReference type="NCBI Taxonomy" id="929556"/>
    <lineage>
        <taxon>Bacteria</taxon>
        <taxon>Pseudomonadati</taxon>
        <taxon>Bacteroidota</taxon>
        <taxon>Sphingobacteriia</taxon>
        <taxon>Sphingobacteriales</taxon>
        <taxon>Sphingobacteriaceae</taxon>
        <taxon>Solitalea</taxon>
    </lineage>
</organism>
<dbReference type="Proteomes" id="UP000007590">
    <property type="component" value="Chromosome"/>
</dbReference>
<keyword evidence="2" id="KW-1185">Reference proteome</keyword>
<evidence type="ECO:0000313" key="1">
    <source>
        <dbReference type="EMBL" id="AFD06099.1"/>
    </source>
</evidence>
<dbReference type="KEGG" id="scn:Solca_0989"/>
<dbReference type="STRING" id="929556.Solca_0989"/>
<reference evidence="1" key="1">
    <citation type="submission" date="2012-02" db="EMBL/GenBank/DDBJ databases">
        <title>The complete genome of Solitalea canadensis DSM 3403.</title>
        <authorList>
            <consortium name="US DOE Joint Genome Institute (JGI-PGF)"/>
            <person name="Lucas S."/>
            <person name="Copeland A."/>
            <person name="Lapidus A."/>
            <person name="Glavina del Rio T."/>
            <person name="Dalin E."/>
            <person name="Tice H."/>
            <person name="Bruce D."/>
            <person name="Goodwin L."/>
            <person name="Pitluck S."/>
            <person name="Peters L."/>
            <person name="Ovchinnikova G."/>
            <person name="Lu M."/>
            <person name="Kyrpides N."/>
            <person name="Mavromatis K."/>
            <person name="Ivanova N."/>
            <person name="Brettin T."/>
            <person name="Detter J.C."/>
            <person name="Han C."/>
            <person name="Larimer F."/>
            <person name="Land M."/>
            <person name="Hauser L."/>
            <person name="Markowitz V."/>
            <person name="Cheng J.-F."/>
            <person name="Hugenholtz P."/>
            <person name="Woyke T."/>
            <person name="Wu D."/>
            <person name="Spring S."/>
            <person name="Schroeder M."/>
            <person name="Kopitz M."/>
            <person name="Brambilla E."/>
            <person name="Klenk H.-P."/>
            <person name="Eisen J.A."/>
        </authorList>
    </citation>
    <scope>NUCLEOTIDE SEQUENCE</scope>
    <source>
        <strain evidence="1">DSM 3403</strain>
    </source>
</reference>
<dbReference type="InterPro" id="IPR015943">
    <property type="entry name" value="WD40/YVTN_repeat-like_dom_sf"/>
</dbReference>
<dbReference type="eggNOG" id="ENOG503371C">
    <property type="taxonomic scope" value="Bacteria"/>
</dbReference>
<dbReference type="InterPro" id="IPR035986">
    <property type="entry name" value="PKD_dom_sf"/>
</dbReference>
<gene>
    <name evidence="1" type="ordered locus">Solca_0989</name>
</gene>